<dbReference type="Gene3D" id="3.40.50.1700">
    <property type="entry name" value="Glycoside hydrolase family 3 C-terminal domain"/>
    <property type="match status" value="1"/>
</dbReference>
<dbReference type="PANTHER" id="PTHR42721">
    <property type="entry name" value="SUGAR HYDROLASE-RELATED"/>
    <property type="match status" value="1"/>
</dbReference>
<proteinExistence type="inferred from homology"/>
<reference evidence="4 5" key="1">
    <citation type="submission" date="2016-08" db="EMBL/GenBank/DDBJ databases">
        <authorList>
            <person name="Seilhamer J.J."/>
        </authorList>
    </citation>
    <scope>NUCLEOTIDE SEQUENCE [LARGE SCALE GENOMIC DNA]</scope>
    <source>
        <strain evidence="4">ING2-E5A</strain>
    </source>
</reference>
<dbReference type="GO" id="GO:0046556">
    <property type="term" value="F:alpha-L-arabinofuranosidase activity"/>
    <property type="evidence" value="ECO:0007669"/>
    <property type="project" value="TreeGrafter"/>
</dbReference>
<evidence type="ECO:0000256" key="1">
    <source>
        <dbReference type="ARBA" id="ARBA00005336"/>
    </source>
</evidence>
<dbReference type="InterPro" id="IPR044993">
    <property type="entry name" value="BXL"/>
</dbReference>
<dbReference type="GO" id="GO:0009044">
    <property type="term" value="F:xylan 1,4-beta-xylosidase activity"/>
    <property type="evidence" value="ECO:0007669"/>
    <property type="project" value="UniProtKB-EC"/>
</dbReference>
<dbReference type="STRING" id="1642646.ING2E5A_0169"/>
<dbReference type="GO" id="GO:0031222">
    <property type="term" value="P:arabinan catabolic process"/>
    <property type="evidence" value="ECO:0007669"/>
    <property type="project" value="TreeGrafter"/>
</dbReference>
<dbReference type="Pfam" id="PF01915">
    <property type="entry name" value="Glyco_hydro_3_C"/>
    <property type="match status" value="1"/>
</dbReference>
<keyword evidence="2 4" id="KW-0378">Hydrolase</keyword>
<gene>
    <name evidence="4" type="primary">xyl3A 1</name>
    <name evidence="4" type="ORF">ING2E5A_0169</name>
</gene>
<evidence type="ECO:0000313" key="4">
    <source>
        <dbReference type="EMBL" id="SCM55250.1"/>
    </source>
</evidence>
<comment type="similarity">
    <text evidence="1">Belongs to the glycosyl hydrolase 3 family.</text>
</comment>
<evidence type="ECO:0000313" key="5">
    <source>
        <dbReference type="Proteomes" id="UP000178485"/>
    </source>
</evidence>
<feature type="domain" description="Glycoside hydrolase family 3 C-terminal" evidence="3">
    <location>
        <begin position="9"/>
        <end position="73"/>
    </location>
</feature>
<dbReference type="PANTHER" id="PTHR42721:SF3">
    <property type="entry name" value="BETA-D-XYLOSIDASE 5-RELATED"/>
    <property type="match status" value="1"/>
</dbReference>
<protein>
    <submittedName>
        <fullName evidence="4">Xylan 1,4-beta-xylosidase</fullName>
        <ecNumber evidence="4">3.2.1.37</ecNumber>
    </submittedName>
</protein>
<sequence length="122" mass="14180">MLRMISIRQGEQGGTAVAEVLFGRYNPGGRLVLTYYNSLEELPPFGDYDLTKGRTYQYFTGKPLYPFGYGLGYTTFRYGKPEIKELDKELLLRRYSSHQRVRAVTESNLIIKFLNIEEYETT</sequence>
<dbReference type="EC" id="3.2.1.37" evidence="4"/>
<keyword evidence="5" id="KW-1185">Reference proteome</keyword>
<dbReference type="EMBL" id="LT608328">
    <property type="protein sequence ID" value="SCM55250.1"/>
    <property type="molecule type" value="Genomic_DNA"/>
</dbReference>
<accession>A0A1G4G3A3</accession>
<organism evidence="4 5">
    <name type="scientific">Petrimonas mucosa</name>
    <dbReference type="NCBI Taxonomy" id="1642646"/>
    <lineage>
        <taxon>Bacteria</taxon>
        <taxon>Pseudomonadati</taxon>
        <taxon>Bacteroidota</taxon>
        <taxon>Bacteroidia</taxon>
        <taxon>Bacteroidales</taxon>
        <taxon>Dysgonomonadaceae</taxon>
        <taxon>Petrimonas</taxon>
    </lineage>
</organism>
<dbReference type="SUPFAM" id="SSF52279">
    <property type="entry name" value="Beta-D-glucan exohydrolase, C-terminal domain"/>
    <property type="match status" value="1"/>
</dbReference>
<keyword evidence="4" id="KW-0326">Glycosidase</keyword>
<dbReference type="KEGG" id="pmuc:ING2E5A_0169"/>
<evidence type="ECO:0000259" key="3">
    <source>
        <dbReference type="Pfam" id="PF01915"/>
    </source>
</evidence>
<evidence type="ECO:0000256" key="2">
    <source>
        <dbReference type="ARBA" id="ARBA00022801"/>
    </source>
</evidence>
<dbReference type="InterPro" id="IPR036881">
    <property type="entry name" value="Glyco_hydro_3_C_sf"/>
</dbReference>
<dbReference type="InterPro" id="IPR002772">
    <property type="entry name" value="Glyco_hydro_3_C"/>
</dbReference>
<name>A0A1G4G3A3_9BACT</name>
<dbReference type="AlphaFoldDB" id="A0A1G4G3A3"/>
<dbReference type="GO" id="GO:0045493">
    <property type="term" value="P:xylan catabolic process"/>
    <property type="evidence" value="ECO:0007669"/>
    <property type="project" value="InterPro"/>
</dbReference>
<dbReference type="Proteomes" id="UP000178485">
    <property type="component" value="Chromosome i"/>
</dbReference>